<gene>
    <name evidence="19" type="primary">actP</name>
    <name evidence="19" type="ORF">SIDU_09895</name>
</gene>
<dbReference type="PROSITE" id="PS00456">
    <property type="entry name" value="NA_SOLUT_SYMP_1"/>
    <property type="match status" value="1"/>
</dbReference>
<keyword evidence="4" id="KW-0813">Transport</keyword>
<dbReference type="Proteomes" id="UP000004550">
    <property type="component" value="Chromosome"/>
</dbReference>
<evidence type="ECO:0000256" key="6">
    <source>
        <dbReference type="ARBA" id="ARBA00022519"/>
    </source>
</evidence>
<sequence>MTAWLAALAAVSIALLPLPALAAALEGEAQRQPVNWVAILMFVAFVGLTLWITKAAAARTRTASDFYTAGGGISGFQNGLAMAGDYMSAASFLGISAQIFNDGYDGLIYSTGFLVGWPILLFLMAERLRNLGRFTFADVASYRFAQPPVRSFAAVSTLLVVSFYLIAQMVGAGQLIKLLFGLPYAVAVVIVGALMMLYVLFGGMRATTWVQIIKAVLLLGGASFMALMVLAHMGFSLEALFARAVEVKTQAALADGATTAEAAERGRSIMAPGNFIKDPVSAISFGLALMLGTAGLPHILMRFFTVPDAKEARKSVLWATGWIGYFYILTFIIGFGAIVLVGTESSYLDGQGALRGGGNMAAIHLAHAIGGNAFLGFISAVAFATILAVVAGLTLSAASAVSHDLYATVFKHGQASSADELRVSRLTTLALGALAVLLGLLFEKQNVAFMVSLAFALAASGNFPVLILSLLWNGCTTRGAAWGGTIGLLTAFVLTLLSPAVWTTTFNLGPAPFPYSSAAIFSVPAGFLSIWLISLLDRSPRAAVDKAGYPAQRVRAETGIGAFAASDH</sequence>
<evidence type="ECO:0000256" key="5">
    <source>
        <dbReference type="ARBA" id="ARBA00022475"/>
    </source>
</evidence>
<feature type="transmembrane region" description="Helical" evidence="17">
    <location>
        <begin position="374"/>
        <end position="402"/>
    </location>
</feature>
<dbReference type="CDD" id="cd11480">
    <property type="entry name" value="SLC5sbd_u4"/>
    <property type="match status" value="1"/>
</dbReference>
<dbReference type="Gene3D" id="1.20.1730.10">
    <property type="entry name" value="Sodium/glucose cotransporter"/>
    <property type="match status" value="1"/>
</dbReference>
<feature type="transmembrane region" description="Helical" evidence="17">
    <location>
        <begin position="479"/>
        <end position="502"/>
    </location>
</feature>
<evidence type="ECO:0000256" key="9">
    <source>
        <dbReference type="ARBA" id="ARBA00022989"/>
    </source>
</evidence>
<name>A0A1L5BPK7_SPHIB</name>
<evidence type="ECO:0000256" key="13">
    <source>
        <dbReference type="ARBA" id="ARBA00023201"/>
    </source>
</evidence>
<evidence type="ECO:0000256" key="15">
    <source>
        <dbReference type="ARBA" id="ARBA00032392"/>
    </source>
</evidence>
<evidence type="ECO:0000256" key="10">
    <source>
        <dbReference type="ARBA" id="ARBA00023053"/>
    </source>
</evidence>
<evidence type="ECO:0000256" key="1">
    <source>
        <dbReference type="ARBA" id="ARBA00004429"/>
    </source>
</evidence>
<keyword evidence="10" id="KW-0915">Sodium</keyword>
<evidence type="ECO:0000256" key="17">
    <source>
        <dbReference type="SAM" id="Phobius"/>
    </source>
</evidence>
<dbReference type="RefSeq" id="WP_007687634.1">
    <property type="nucleotide sequence ID" value="NZ_CP013070.1"/>
</dbReference>
<feature type="transmembrane region" description="Helical" evidence="17">
    <location>
        <begin position="215"/>
        <end position="235"/>
    </location>
</feature>
<evidence type="ECO:0000256" key="7">
    <source>
        <dbReference type="ARBA" id="ARBA00022692"/>
    </source>
</evidence>
<feature type="transmembrane region" description="Helical" evidence="17">
    <location>
        <begin position="316"/>
        <end position="341"/>
    </location>
</feature>
<dbReference type="GO" id="GO:0006847">
    <property type="term" value="P:plasma membrane acetate transport"/>
    <property type="evidence" value="ECO:0007669"/>
    <property type="project" value="TreeGrafter"/>
</dbReference>
<protein>
    <recommendedName>
        <fullName evidence="3">Cation/acetate symporter ActP</fullName>
    </recommendedName>
    <alternativeName>
        <fullName evidence="15">Acetate permease</fullName>
    </alternativeName>
    <alternativeName>
        <fullName evidence="14">Acetate transporter ActP</fullName>
    </alternativeName>
</protein>
<organism evidence="19 20">
    <name type="scientific">Sphingobium indicum (strain DSM 16412 / CCM 7286 / MTCC 6364 / B90A)</name>
    <dbReference type="NCBI Taxonomy" id="861109"/>
    <lineage>
        <taxon>Bacteria</taxon>
        <taxon>Pseudomonadati</taxon>
        <taxon>Pseudomonadota</taxon>
        <taxon>Alphaproteobacteria</taxon>
        <taxon>Sphingomonadales</taxon>
        <taxon>Sphingomonadaceae</taxon>
        <taxon>Sphingobium</taxon>
    </lineage>
</organism>
<dbReference type="PROSITE" id="PS50283">
    <property type="entry name" value="NA_SOLUT_SYMP_3"/>
    <property type="match status" value="1"/>
</dbReference>
<dbReference type="EMBL" id="CP013070">
    <property type="protein sequence ID" value="APL94796.1"/>
    <property type="molecule type" value="Genomic_DNA"/>
</dbReference>
<feature type="transmembrane region" description="Helical" evidence="17">
    <location>
        <begin position="282"/>
        <end position="304"/>
    </location>
</feature>
<feature type="transmembrane region" description="Helical" evidence="17">
    <location>
        <begin position="106"/>
        <end position="125"/>
    </location>
</feature>
<reference evidence="19 20" key="1">
    <citation type="journal article" date="2012" name="J. Bacteriol.">
        <title>Genome sequence of Sphingobium indicum B90A, a hexachlorocyclohexane-degrading bacterium.</title>
        <authorList>
            <person name="Anand S."/>
            <person name="Sangwan N."/>
            <person name="Lata P."/>
            <person name="Kaur J."/>
            <person name="Dua A."/>
            <person name="Singh A.K."/>
            <person name="Verma M."/>
            <person name="Kaur J."/>
            <person name="Khurana J.P."/>
            <person name="Khurana P."/>
            <person name="Mathur S."/>
            <person name="Lal R."/>
        </authorList>
    </citation>
    <scope>NUCLEOTIDE SEQUENCE [LARGE SCALE GENOMIC DNA]</scope>
    <source>
        <strain evidence="20">DSM 16412 / CCM 7286 / MTCC 6364 / B90A</strain>
    </source>
</reference>
<feature type="chain" id="PRO_5009860147" description="Cation/acetate symporter ActP" evidence="18">
    <location>
        <begin position="23"/>
        <end position="568"/>
    </location>
</feature>
<feature type="transmembrane region" description="Helical" evidence="17">
    <location>
        <begin position="34"/>
        <end position="52"/>
    </location>
</feature>
<dbReference type="InterPro" id="IPR018212">
    <property type="entry name" value="Na/solute_symporter_CS"/>
</dbReference>
<keyword evidence="11" id="KW-0406">Ion transport</keyword>
<keyword evidence="6" id="KW-0997">Cell inner membrane</keyword>
<feature type="transmembrane region" description="Helical" evidence="17">
    <location>
        <begin position="514"/>
        <end position="536"/>
    </location>
</feature>
<dbReference type="NCBIfam" id="NF006903">
    <property type="entry name" value="PRK09395.1"/>
    <property type="match status" value="1"/>
</dbReference>
<evidence type="ECO:0000256" key="8">
    <source>
        <dbReference type="ARBA" id="ARBA00022847"/>
    </source>
</evidence>
<proteinExistence type="inferred from homology"/>
<dbReference type="InterPro" id="IPR050277">
    <property type="entry name" value="Sodium:Solute_Symporter"/>
</dbReference>
<dbReference type="PANTHER" id="PTHR48086:SF6">
    <property type="entry name" value="CATION_ACETATE SYMPORTER ACTP"/>
    <property type="match status" value="1"/>
</dbReference>
<accession>A0A1L5BPK7</accession>
<evidence type="ECO:0000256" key="14">
    <source>
        <dbReference type="ARBA" id="ARBA00031561"/>
    </source>
</evidence>
<dbReference type="InterPro" id="IPR001734">
    <property type="entry name" value="Na/solute_symporter"/>
</dbReference>
<feature type="signal peptide" evidence="18">
    <location>
        <begin position="1"/>
        <end position="22"/>
    </location>
</feature>
<dbReference type="Pfam" id="PF00474">
    <property type="entry name" value="SSF"/>
    <property type="match status" value="1"/>
</dbReference>
<feature type="transmembrane region" description="Helical" evidence="17">
    <location>
        <begin position="423"/>
        <end position="442"/>
    </location>
</feature>
<evidence type="ECO:0000256" key="3">
    <source>
        <dbReference type="ARBA" id="ARBA00018047"/>
    </source>
</evidence>
<keyword evidence="9 17" id="KW-1133">Transmembrane helix</keyword>
<dbReference type="KEGG" id="sinb:SIDU_09895"/>
<dbReference type="NCBIfam" id="TIGR00813">
    <property type="entry name" value="sss"/>
    <property type="match status" value="1"/>
</dbReference>
<dbReference type="AlphaFoldDB" id="A0A1L5BPK7"/>
<keyword evidence="7 17" id="KW-0812">Transmembrane</keyword>
<evidence type="ECO:0000256" key="2">
    <source>
        <dbReference type="ARBA" id="ARBA00006434"/>
    </source>
</evidence>
<comment type="subcellular location">
    <subcellularLocation>
        <location evidence="1">Cell inner membrane</location>
        <topology evidence="1">Multi-pass membrane protein</topology>
    </subcellularLocation>
</comment>
<evidence type="ECO:0000256" key="16">
    <source>
        <dbReference type="RuleBase" id="RU362091"/>
    </source>
</evidence>
<evidence type="ECO:0000256" key="4">
    <source>
        <dbReference type="ARBA" id="ARBA00022448"/>
    </source>
</evidence>
<dbReference type="FunFam" id="1.20.1730.10:FF:000001">
    <property type="entry name" value="Cation/acetate symporter ActP"/>
    <property type="match status" value="1"/>
</dbReference>
<evidence type="ECO:0000313" key="20">
    <source>
        <dbReference type="Proteomes" id="UP000004550"/>
    </source>
</evidence>
<keyword evidence="13" id="KW-0739">Sodium transport</keyword>
<feature type="transmembrane region" description="Helical" evidence="17">
    <location>
        <begin position="152"/>
        <end position="176"/>
    </location>
</feature>
<evidence type="ECO:0000256" key="18">
    <source>
        <dbReference type="SAM" id="SignalP"/>
    </source>
</evidence>
<keyword evidence="12 17" id="KW-0472">Membrane</keyword>
<feature type="transmembrane region" description="Helical" evidence="17">
    <location>
        <begin position="448"/>
        <end position="472"/>
    </location>
</feature>
<evidence type="ECO:0000313" key="19">
    <source>
        <dbReference type="EMBL" id="APL94796.1"/>
    </source>
</evidence>
<comment type="similarity">
    <text evidence="2 16">Belongs to the sodium:solute symporter (SSF) (TC 2.A.21) family.</text>
</comment>
<keyword evidence="8" id="KW-0769">Symport</keyword>
<dbReference type="GO" id="GO:0006814">
    <property type="term" value="P:sodium ion transport"/>
    <property type="evidence" value="ECO:0007669"/>
    <property type="project" value="UniProtKB-KW"/>
</dbReference>
<evidence type="ECO:0000256" key="12">
    <source>
        <dbReference type="ARBA" id="ARBA00023136"/>
    </source>
</evidence>
<dbReference type="InterPro" id="IPR038377">
    <property type="entry name" value="Na/Glc_symporter_sf"/>
</dbReference>
<keyword evidence="5" id="KW-1003">Cell membrane</keyword>
<dbReference type="GO" id="GO:0015123">
    <property type="term" value="F:acetate transmembrane transporter activity"/>
    <property type="evidence" value="ECO:0007669"/>
    <property type="project" value="TreeGrafter"/>
</dbReference>
<dbReference type="GO" id="GO:0015293">
    <property type="term" value="F:symporter activity"/>
    <property type="evidence" value="ECO:0007669"/>
    <property type="project" value="UniProtKB-KW"/>
</dbReference>
<dbReference type="PANTHER" id="PTHR48086">
    <property type="entry name" value="SODIUM/PROLINE SYMPORTER-RELATED"/>
    <property type="match status" value="1"/>
</dbReference>
<evidence type="ECO:0000256" key="11">
    <source>
        <dbReference type="ARBA" id="ARBA00023065"/>
    </source>
</evidence>
<feature type="transmembrane region" description="Helical" evidence="17">
    <location>
        <begin position="182"/>
        <end position="203"/>
    </location>
</feature>
<dbReference type="GO" id="GO:0005886">
    <property type="term" value="C:plasma membrane"/>
    <property type="evidence" value="ECO:0007669"/>
    <property type="project" value="UniProtKB-SubCell"/>
</dbReference>
<keyword evidence="18" id="KW-0732">Signal</keyword>